<name>A0A8S9Z6Z2_9TREM</name>
<proteinExistence type="predicted"/>
<organism evidence="1 2">
    <name type="scientific">Paragonimus skrjabini miyazakii</name>
    <dbReference type="NCBI Taxonomy" id="59628"/>
    <lineage>
        <taxon>Eukaryota</taxon>
        <taxon>Metazoa</taxon>
        <taxon>Spiralia</taxon>
        <taxon>Lophotrochozoa</taxon>
        <taxon>Platyhelminthes</taxon>
        <taxon>Trematoda</taxon>
        <taxon>Digenea</taxon>
        <taxon>Plagiorchiida</taxon>
        <taxon>Troglotremata</taxon>
        <taxon>Troglotrematidae</taxon>
        <taxon>Paragonimus</taxon>
    </lineage>
</organism>
<dbReference type="EMBL" id="JTDE01001495">
    <property type="protein sequence ID" value="KAF7258857.1"/>
    <property type="molecule type" value="Genomic_DNA"/>
</dbReference>
<reference evidence="1" key="1">
    <citation type="submission" date="2019-07" db="EMBL/GenBank/DDBJ databases">
        <title>Annotation for the trematode Paragonimus miyazaki's.</title>
        <authorList>
            <person name="Choi Y.-J."/>
        </authorList>
    </citation>
    <scope>NUCLEOTIDE SEQUENCE</scope>
    <source>
        <strain evidence="1">Japan</strain>
    </source>
</reference>
<comment type="caution">
    <text evidence="1">The sequence shown here is derived from an EMBL/GenBank/DDBJ whole genome shotgun (WGS) entry which is preliminary data.</text>
</comment>
<protein>
    <submittedName>
        <fullName evidence="1">Uncharacterized protein</fullName>
    </submittedName>
</protein>
<dbReference type="AlphaFoldDB" id="A0A8S9Z6Z2"/>
<evidence type="ECO:0000313" key="1">
    <source>
        <dbReference type="EMBL" id="KAF7258857.1"/>
    </source>
</evidence>
<dbReference type="Proteomes" id="UP000822476">
    <property type="component" value="Unassembled WGS sequence"/>
</dbReference>
<keyword evidence="2" id="KW-1185">Reference proteome</keyword>
<sequence length="210" mass="22413">NDSRPDNNFNTPLSSPILSIGTSQIVVGPDERLQFAFDHGSNLSVTLTVAGQPVDASVDYANKRVLSEPLSVSQASQIAYAITVANPLGNQNKSGLVDFIESISGNERLRIGTSQIAIGPDERLQFSFDHGSNLSVTLTVAGQPVGASVDYANKHVQFELLSAFQVSQTTYATTLANPLGDQHKSGLVDFIKPISDGEHCVFSNNPRLSI</sequence>
<gene>
    <name evidence="1" type="ORF">EG68_03790</name>
</gene>
<evidence type="ECO:0000313" key="2">
    <source>
        <dbReference type="Proteomes" id="UP000822476"/>
    </source>
</evidence>
<feature type="non-terminal residue" evidence="1">
    <location>
        <position position="210"/>
    </location>
</feature>
<dbReference type="OrthoDB" id="10452882at2759"/>
<accession>A0A8S9Z6Z2</accession>